<feature type="non-terminal residue" evidence="1">
    <location>
        <position position="293"/>
    </location>
</feature>
<organism evidence="1">
    <name type="scientific">marine metagenome</name>
    <dbReference type="NCBI Taxonomy" id="408172"/>
    <lineage>
        <taxon>unclassified sequences</taxon>
        <taxon>metagenomes</taxon>
        <taxon>ecological metagenomes</taxon>
    </lineage>
</organism>
<dbReference type="AlphaFoldDB" id="A0A382IGP0"/>
<sequence length="293" mass="33702">MTIMKKNNRELLKILEKFPDENPNPVMRFSGDGTLLYSNKGSERIITAWDISLGDKAATDIIDKLMPAKNDRTAQNFEISVIEQTFLLKAVYVEELDCINVYGSDITARKVINKFPDQNPNPVMKVSKEGVLDYYNSASKRIVDHFNMETGKIVPEPLIELVGKTVLTGKMTRTEIAADHYTYSVDLVPVDQFGFIIVYATDITAHKVVDKFPDENPNPVMRLTNQFQLQYYNEASNYIIENWGIQLNHQIPDDMVNELKSATRNNYRLEKIIGDRTYYFSIVEIPEFDFFLM</sequence>
<reference evidence="1" key="1">
    <citation type="submission" date="2018-05" db="EMBL/GenBank/DDBJ databases">
        <authorList>
            <person name="Lanie J.A."/>
            <person name="Ng W.-L."/>
            <person name="Kazmierczak K.M."/>
            <person name="Andrzejewski T.M."/>
            <person name="Davidsen T.M."/>
            <person name="Wayne K.J."/>
            <person name="Tettelin H."/>
            <person name="Glass J.I."/>
            <person name="Rusch D."/>
            <person name="Podicherti R."/>
            <person name="Tsui H.-C.T."/>
            <person name="Winkler M.E."/>
        </authorList>
    </citation>
    <scope>NUCLEOTIDE SEQUENCE</scope>
</reference>
<accession>A0A382IGP0</accession>
<dbReference type="EMBL" id="UINC01067073">
    <property type="protein sequence ID" value="SVB98397.1"/>
    <property type="molecule type" value="Genomic_DNA"/>
</dbReference>
<proteinExistence type="predicted"/>
<evidence type="ECO:0000313" key="1">
    <source>
        <dbReference type="EMBL" id="SVB98397.1"/>
    </source>
</evidence>
<name>A0A382IGP0_9ZZZZ</name>
<gene>
    <name evidence="1" type="ORF">METZ01_LOCUS251251</name>
</gene>
<protein>
    <submittedName>
        <fullName evidence="1">Uncharacterized protein</fullName>
    </submittedName>
</protein>